<dbReference type="EMBL" id="ML014157">
    <property type="protein sequence ID" value="RKP01926.1"/>
    <property type="molecule type" value="Genomic_DNA"/>
</dbReference>
<proteinExistence type="predicted"/>
<organism evidence="2 3">
    <name type="scientific">Caulochytrium protostelioides</name>
    <dbReference type="NCBI Taxonomy" id="1555241"/>
    <lineage>
        <taxon>Eukaryota</taxon>
        <taxon>Fungi</taxon>
        <taxon>Fungi incertae sedis</taxon>
        <taxon>Chytridiomycota</taxon>
        <taxon>Chytridiomycota incertae sedis</taxon>
        <taxon>Chytridiomycetes</taxon>
        <taxon>Caulochytriales</taxon>
        <taxon>Caulochytriaceae</taxon>
        <taxon>Caulochytrium</taxon>
    </lineage>
</organism>
<reference evidence="3" key="1">
    <citation type="journal article" date="2018" name="Nat. Microbiol.">
        <title>Leveraging single-cell genomics to expand the fungal tree of life.</title>
        <authorList>
            <person name="Ahrendt S.R."/>
            <person name="Quandt C.A."/>
            <person name="Ciobanu D."/>
            <person name="Clum A."/>
            <person name="Salamov A."/>
            <person name="Andreopoulos B."/>
            <person name="Cheng J.F."/>
            <person name="Woyke T."/>
            <person name="Pelin A."/>
            <person name="Henrissat B."/>
            <person name="Reynolds N.K."/>
            <person name="Benny G.L."/>
            <person name="Smith M.E."/>
            <person name="James T.Y."/>
            <person name="Grigoriev I.V."/>
        </authorList>
    </citation>
    <scope>NUCLEOTIDE SEQUENCE [LARGE SCALE GENOMIC DNA]</scope>
    <source>
        <strain evidence="3">ATCC 52028</strain>
    </source>
</reference>
<sequence>MAQSSATASPSASVRCFAQRRHHDLLLSRQERAFRAYLAVEERGARATDRQFHRVAALLQTLINDGQRALLVADAAAAIGTDDRTSRFAPSGLLTVASGIMALYHRLAADDDGGQPAMDDAPWIIDADAATAATPDEADDDDDDDDDDTTPTPASVSAWTAQRAAAAATAAPVKPASPRPTAAALAAARSPSLYGQPVTPVSDDDDDARTPRASAFPRAKPRGASDGRLPSSLGVAARTAAAAAPLGPAMVTPPQEAGGSAAAPHGGSVMGTLGGFLKQRIWPGTSPAAAEAPLRSPAAHRV</sequence>
<name>A0A4P9X9F6_9FUNG</name>
<feature type="region of interest" description="Disordered" evidence="1">
    <location>
        <begin position="133"/>
        <end position="231"/>
    </location>
</feature>
<protein>
    <submittedName>
        <fullName evidence="2">Uncharacterized protein</fullName>
    </submittedName>
</protein>
<evidence type="ECO:0000256" key="1">
    <source>
        <dbReference type="SAM" id="MobiDB-lite"/>
    </source>
</evidence>
<keyword evidence="3" id="KW-1185">Reference proteome</keyword>
<feature type="compositionally biased region" description="Acidic residues" evidence="1">
    <location>
        <begin position="136"/>
        <end position="149"/>
    </location>
</feature>
<gene>
    <name evidence="2" type="ORF">CXG81DRAFT_25416</name>
</gene>
<feature type="compositionally biased region" description="Low complexity" evidence="1">
    <location>
        <begin position="150"/>
        <end position="193"/>
    </location>
</feature>
<evidence type="ECO:0000313" key="3">
    <source>
        <dbReference type="Proteomes" id="UP000274922"/>
    </source>
</evidence>
<dbReference type="Proteomes" id="UP000274922">
    <property type="component" value="Unassembled WGS sequence"/>
</dbReference>
<dbReference type="AlphaFoldDB" id="A0A4P9X9F6"/>
<accession>A0A4P9X9F6</accession>
<evidence type="ECO:0000313" key="2">
    <source>
        <dbReference type="EMBL" id="RKP01926.1"/>
    </source>
</evidence>